<dbReference type="GO" id="GO:0008270">
    <property type="term" value="F:zinc ion binding"/>
    <property type="evidence" value="ECO:0007669"/>
    <property type="project" value="UniProtKB-KW"/>
</dbReference>
<proteinExistence type="predicted"/>
<reference evidence="9" key="1">
    <citation type="submission" date="2020-11" db="EMBL/GenBank/DDBJ databases">
        <authorList>
            <person name="Tran Van P."/>
        </authorList>
    </citation>
    <scope>NUCLEOTIDE SEQUENCE</scope>
</reference>
<dbReference type="GO" id="GO:0030154">
    <property type="term" value="P:cell differentiation"/>
    <property type="evidence" value="ECO:0007669"/>
    <property type="project" value="TreeGrafter"/>
</dbReference>
<evidence type="ECO:0000256" key="1">
    <source>
        <dbReference type="ARBA" id="ARBA00022723"/>
    </source>
</evidence>
<evidence type="ECO:0000313" key="9">
    <source>
        <dbReference type="EMBL" id="CAD7634529.1"/>
    </source>
</evidence>
<dbReference type="InterPro" id="IPR035500">
    <property type="entry name" value="NHR-like_dom_sf"/>
</dbReference>
<keyword evidence="6" id="KW-0804">Transcription</keyword>
<keyword evidence="1" id="KW-0479">Metal-binding</keyword>
<evidence type="ECO:0000256" key="3">
    <source>
        <dbReference type="ARBA" id="ARBA00022833"/>
    </source>
</evidence>
<evidence type="ECO:0000259" key="8">
    <source>
        <dbReference type="PROSITE" id="PS51843"/>
    </source>
</evidence>
<keyword evidence="3" id="KW-0862">Zinc</keyword>
<evidence type="ECO:0000256" key="5">
    <source>
        <dbReference type="ARBA" id="ARBA00023125"/>
    </source>
</evidence>
<dbReference type="PROSITE" id="PS51843">
    <property type="entry name" value="NR_LBD"/>
    <property type="match status" value="1"/>
</dbReference>
<keyword evidence="4" id="KW-0805">Transcription regulation</keyword>
<dbReference type="EMBL" id="OC869394">
    <property type="protein sequence ID" value="CAD7634529.1"/>
    <property type="molecule type" value="Genomic_DNA"/>
</dbReference>
<keyword evidence="5" id="KW-0238">DNA-binding</keyword>
<dbReference type="GO" id="GO:0004879">
    <property type="term" value="F:nuclear receptor activity"/>
    <property type="evidence" value="ECO:0007669"/>
    <property type="project" value="TreeGrafter"/>
</dbReference>
<feature type="domain" description="NR LBD" evidence="8">
    <location>
        <begin position="63"/>
        <end position="264"/>
    </location>
</feature>
<dbReference type="GO" id="GO:0045944">
    <property type="term" value="P:positive regulation of transcription by RNA polymerase II"/>
    <property type="evidence" value="ECO:0007669"/>
    <property type="project" value="TreeGrafter"/>
</dbReference>
<name>A0A7R9L439_9ACAR</name>
<dbReference type="GO" id="GO:0000122">
    <property type="term" value="P:negative regulation of transcription by RNA polymerase II"/>
    <property type="evidence" value="ECO:0007669"/>
    <property type="project" value="TreeGrafter"/>
</dbReference>
<dbReference type="Gene3D" id="1.10.565.10">
    <property type="entry name" value="Retinoid X Receptor"/>
    <property type="match status" value="1"/>
</dbReference>
<evidence type="ECO:0000256" key="6">
    <source>
        <dbReference type="ARBA" id="ARBA00023163"/>
    </source>
</evidence>
<dbReference type="PANTHER" id="PTHR24082">
    <property type="entry name" value="NUCLEAR HORMONE RECEPTOR"/>
    <property type="match status" value="1"/>
</dbReference>
<dbReference type="OrthoDB" id="6352325at2759"/>
<keyword evidence="2" id="KW-0863">Zinc-finger</keyword>
<dbReference type="InterPro" id="IPR000536">
    <property type="entry name" value="Nucl_hrmn_rcpt_lig-bd"/>
</dbReference>
<dbReference type="Proteomes" id="UP000759131">
    <property type="component" value="Unassembled WGS sequence"/>
</dbReference>
<dbReference type="EMBL" id="CAJPIZ010014819">
    <property type="protein sequence ID" value="CAG2114959.1"/>
    <property type="molecule type" value="Genomic_DNA"/>
</dbReference>
<sequence>MQNSTVTNNNGKHQDYTNSDISSLPMATLTSVNVTISDIIPYVGCVTIDRPLSDYLNQFTEMEGIKLTELFASMAVYREPIIPAIAISLRPLVGTDMFDVVFGRLGLQLISMIEMCKQLTGFKSICDDDQMSYLGSVDNFDPINNRWMYKMDNTNALMVYLSEHGPNIADMFKKFLHGICYEWDSDGTLMVLLTAIILFNPNRPSLIHREVVKFQQYVYKYLLKRYLLLKYRTEFVSQTKYTKLMDILTDLQHLGESQRQLVSE</sequence>
<keyword evidence="10" id="KW-1185">Reference proteome</keyword>
<keyword evidence="7" id="KW-0675">Receptor</keyword>
<protein>
    <recommendedName>
        <fullName evidence="8">NR LBD domain-containing protein</fullName>
    </recommendedName>
</protein>
<accession>A0A7R9L439</accession>
<evidence type="ECO:0000256" key="2">
    <source>
        <dbReference type="ARBA" id="ARBA00022771"/>
    </source>
</evidence>
<organism evidence="9">
    <name type="scientific">Medioppia subpectinata</name>
    <dbReference type="NCBI Taxonomy" id="1979941"/>
    <lineage>
        <taxon>Eukaryota</taxon>
        <taxon>Metazoa</taxon>
        <taxon>Ecdysozoa</taxon>
        <taxon>Arthropoda</taxon>
        <taxon>Chelicerata</taxon>
        <taxon>Arachnida</taxon>
        <taxon>Acari</taxon>
        <taxon>Acariformes</taxon>
        <taxon>Sarcoptiformes</taxon>
        <taxon>Oribatida</taxon>
        <taxon>Brachypylina</taxon>
        <taxon>Oppioidea</taxon>
        <taxon>Oppiidae</taxon>
        <taxon>Medioppia</taxon>
    </lineage>
</organism>
<dbReference type="AlphaFoldDB" id="A0A7R9L439"/>
<evidence type="ECO:0000256" key="4">
    <source>
        <dbReference type="ARBA" id="ARBA00023015"/>
    </source>
</evidence>
<evidence type="ECO:0000313" key="10">
    <source>
        <dbReference type="Proteomes" id="UP000759131"/>
    </source>
</evidence>
<dbReference type="InterPro" id="IPR050234">
    <property type="entry name" value="Nuclear_hormone_rcpt_NR1"/>
</dbReference>
<dbReference type="GO" id="GO:0000978">
    <property type="term" value="F:RNA polymerase II cis-regulatory region sequence-specific DNA binding"/>
    <property type="evidence" value="ECO:0007669"/>
    <property type="project" value="TreeGrafter"/>
</dbReference>
<dbReference type="SUPFAM" id="SSF48508">
    <property type="entry name" value="Nuclear receptor ligand-binding domain"/>
    <property type="match status" value="1"/>
</dbReference>
<evidence type="ECO:0000256" key="7">
    <source>
        <dbReference type="ARBA" id="ARBA00023170"/>
    </source>
</evidence>
<gene>
    <name evidence="9" type="ORF">OSB1V03_LOCUS14925</name>
</gene>
<dbReference type="PANTHER" id="PTHR24082:SF283">
    <property type="entry name" value="NUCLEAR HORMONE RECEPTOR HR96"/>
    <property type="match status" value="1"/>
</dbReference>